<evidence type="ECO:0000259" key="13">
    <source>
        <dbReference type="PROSITE" id="PS51192"/>
    </source>
</evidence>
<dbReference type="Proteomes" id="UP000184442">
    <property type="component" value="Unassembled WGS sequence"/>
</dbReference>
<dbReference type="GO" id="GO:0016887">
    <property type="term" value="F:ATP hydrolysis activity"/>
    <property type="evidence" value="ECO:0007669"/>
    <property type="project" value="RHEA"/>
</dbReference>
<dbReference type="RefSeq" id="WP_175548410.1">
    <property type="nucleotide sequence ID" value="NZ_FQZS01000014.1"/>
</dbReference>
<dbReference type="GO" id="GO:0006302">
    <property type="term" value="P:double-strand break repair"/>
    <property type="evidence" value="ECO:0007669"/>
    <property type="project" value="InterPro"/>
</dbReference>
<keyword evidence="4 12" id="KW-0547">Nucleotide-binding</keyword>
<feature type="binding site" evidence="12">
    <location>
        <position position="558"/>
    </location>
    <ligand>
        <name>Zn(2+)</name>
        <dbReference type="ChEBI" id="CHEBI:29105"/>
        <label>1</label>
    </ligand>
</feature>
<dbReference type="InterPro" id="IPR040498">
    <property type="entry name" value="PriA_CRR"/>
</dbReference>
<dbReference type="GO" id="GO:0006310">
    <property type="term" value="P:DNA recombination"/>
    <property type="evidence" value="ECO:0007669"/>
    <property type="project" value="InterPro"/>
</dbReference>
<dbReference type="Pfam" id="PF18319">
    <property type="entry name" value="Zn_ribbon_PriA"/>
    <property type="match status" value="1"/>
</dbReference>
<gene>
    <name evidence="12" type="primary">priA</name>
    <name evidence="15" type="ORF">SAMN02745176_02196</name>
</gene>
<evidence type="ECO:0000256" key="8">
    <source>
        <dbReference type="ARBA" id="ARBA00022840"/>
    </source>
</evidence>
<comment type="cofactor">
    <cofactor evidence="12">
        <name>Zn(2+)</name>
        <dbReference type="ChEBI" id="CHEBI:29105"/>
    </cofactor>
    <text evidence="12">Binds 2 zinc ions per subunit.</text>
</comment>
<dbReference type="InterPro" id="IPR001650">
    <property type="entry name" value="Helicase_C-like"/>
</dbReference>
<keyword evidence="16" id="KW-1185">Reference proteome</keyword>
<comment type="catalytic activity">
    <reaction evidence="12">
        <text>Couples ATP hydrolysis with the unwinding of duplex DNA by translocating in the 3'-5' direction.</text>
        <dbReference type="EC" id="5.6.2.4"/>
    </reaction>
</comment>
<dbReference type="GO" id="GO:0003677">
    <property type="term" value="F:DNA binding"/>
    <property type="evidence" value="ECO:0007669"/>
    <property type="project" value="UniProtKB-UniRule"/>
</dbReference>
<evidence type="ECO:0000256" key="9">
    <source>
        <dbReference type="ARBA" id="ARBA00023125"/>
    </source>
</evidence>
<dbReference type="InterPro" id="IPR011545">
    <property type="entry name" value="DEAD/DEAH_box_helicase_dom"/>
</dbReference>
<dbReference type="SMART" id="SM00487">
    <property type="entry name" value="DEXDc"/>
    <property type="match status" value="1"/>
</dbReference>
<evidence type="ECO:0000256" key="3">
    <source>
        <dbReference type="ARBA" id="ARBA00022723"/>
    </source>
</evidence>
<dbReference type="InterPro" id="IPR014001">
    <property type="entry name" value="Helicase_ATP-bd"/>
</dbReference>
<dbReference type="InterPro" id="IPR041222">
    <property type="entry name" value="PriA_3primeBD"/>
</dbReference>
<evidence type="ECO:0000256" key="10">
    <source>
        <dbReference type="ARBA" id="ARBA00023235"/>
    </source>
</evidence>
<dbReference type="CDD" id="cd18804">
    <property type="entry name" value="SF2_C_priA"/>
    <property type="match status" value="1"/>
</dbReference>
<feature type="binding site" evidence="12">
    <location>
        <position position="521"/>
    </location>
    <ligand>
        <name>Zn(2+)</name>
        <dbReference type="ChEBI" id="CHEBI:29105"/>
        <label>1</label>
    </ligand>
</feature>
<dbReference type="GO" id="GO:0006269">
    <property type="term" value="P:DNA replication, synthesis of primer"/>
    <property type="evidence" value="ECO:0007669"/>
    <property type="project" value="UniProtKB-KW"/>
</dbReference>
<keyword evidence="2 12" id="KW-0235">DNA replication</keyword>
<evidence type="ECO:0000256" key="4">
    <source>
        <dbReference type="ARBA" id="ARBA00022741"/>
    </source>
</evidence>
<dbReference type="HAMAP" id="MF_00983">
    <property type="entry name" value="PriA"/>
    <property type="match status" value="1"/>
</dbReference>
<evidence type="ECO:0000256" key="1">
    <source>
        <dbReference type="ARBA" id="ARBA00022515"/>
    </source>
</evidence>
<dbReference type="FunFam" id="3.40.1440.60:FF:000001">
    <property type="entry name" value="Primosomal protein N"/>
    <property type="match status" value="1"/>
</dbReference>
<keyword evidence="6 12" id="KW-0347">Helicase</keyword>
<comment type="similarity">
    <text evidence="12">Belongs to the helicase family. PriA subfamily.</text>
</comment>
<keyword evidence="7 12" id="KW-0862">Zinc</keyword>
<dbReference type="PROSITE" id="PS51192">
    <property type="entry name" value="HELICASE_ATP_BIND_1"/>
    <property type="match status" value="1"/>
</dbReference>
<proteinExistence type="inferred from homology"/>
<evidence type="ECO:0000256" key="7">
    <source>
        <dbReference type="ARBA" id="ARBA00022833"/>
    </source>
</evidence>
<dbReference type="Pfam" id="PF18074">
    <property type="entry name" value="PriA_C"/>
    <property type="match status" value="1"/>
</dbReference>
<feature type="binding site" evidence="12">
    <location>
        <position position="548"/>
    </location>
    <ligand>
        <name>Zn(2+)</name>
        <dbReference type="ChEBI" id="CHEBI:29105"/>
        <label>2</label>
    </ligand>
</feature>
<dbReference type="GO" id="GO:0006270">
    <property type="term" value="P:DNA replication initiation"/>
    <property type="evidence" value="ECO:0007669"/>
    <property type="project" value="TreeGrafter"/>
</dbReference>
<feature type="binding site" evidence="12">
    <location>
        <position position="527"/>
    </location>
    <ligand>
        <name>Zn(2+)</name>
        <dbReference type="ChEBI" id="CHEBI:29105"/>
        <label>2</label>
    </ligand>
</feature>
<keyword evidence="5 12" id="KW-0378">Hydrolase</keyword>
<dbReference type="NCBIfam" id="NF004066">
    <property type="entry name" value="PRK05580.1-3"/>
    <property type="match status" value="1"/>
</dbReference>
<dbReference type="GO" id="GO:1990077">
    <property type="term" value="C:primosome complex"/>
    <property type="evidence" value="ECO:0007669"/>
    <property type="project" value="UniProtKB-UniRule"/>
</dbReference>
<reference evidence="15 16" key="1">
    <citation type="submission" date="2016-11" db="EMBL/GenBank/DDBJ databases">
        <authorList>
            <person name="Jaros S."/>
            <person name="Januszkiewicz K."/>
            <person name="Wedrychowicz H."/>
        </authorList>
    </citation>
    <scope>NUCLEOTIDE SEQUENCE [LARGE SCALE GENOMIC DNA]</scope>
    <source>
        <strain evidence="15 16">DSM 19022</strain>
    </source>
</reference>
<dbReference type="AlphaFoldDB" id="A0A1M6G392"/>
<evidence type="ECO:0000259" key="14">
    <source>
        <dbReference type="PROSITE" id="PS51194"/>
    </source>
</evidence>
<evidence type="ECO:0000313" key="16">
    <source>
        <dbReference type="Proteomes" id="UP000184442"/>
    </source>
</evidence>
<dbReference type="SMART" id="SM00490">
    <property type="entry name" value="HELICc"/>
    <property type="match status" value="1"/>
</dbReference>
<keyword evidence="3 12" id="KW-0479">Metal-binding</keyword>
<dbReference type="InterPro" id="IPR005259">
    <property type="entry name" value="PriA"/>
</dbReference>
<name>A0A1M6G392_9FIRM</name>
<dbReference type="GO" id="GO:0005524">
    <property type="term" value="F:ATP binding"/>
    <property type="evidence" value="ECO:0007669"/>
    <property type="project" value="UniProtKB-UniRule"/>
</dbReference>
<dbReference type="Gene3D" id="3.40.1440.60">
    <property type="entry name" value="PriA, 3(prime) DNA-binding domain"/>
    <property type="match status" value="1"/>
</dbReference>
<evidence type="ECO:0000256" key="5">
    <source>
        <dbReference type="ARBA" id="ARBA00022801"/>
    </source>
</evidence>
<dbReference type="EC" id="5.6.2.4" evidence="12"/>
<keyword evidence="1 12" id="KW-0639">Primosome</keyword>
<comment type="catalytic activity">
    <reaction evidence="11 12">
        <text>ATP + H2O = ADP + phosphate + H(+)</text>
        <dbReference type="Rhea" id="RHEA:13065"/>
        <dbReference type="ChEBI" id="CHEBI:15377"/>
        <dbReference type="ChEBI" id="CHEBI:15378"/>
        <dbReference type="ChEBI" id="CHEBI:30616"/>
        <dbReference type="ChEBI" id="CHEBI:43474"/>
        <dbReference type="ChEBI" id="CHEBI:456216"/>
        <dbReference type="EC" id="5.6.2.4"/>
    </reaction>
</comment>
<dbReference type="InterPro" id="IPR041236">
    <property type="entry name" value="PriA_C"/>
</dbReference>
<dbReference type="PROSITE" id="PS51194">
    <property type="entry name" value="HELICASE_CTER"/>
    <property type="match status" value="1"/>
</dbReference>
<evidence type="ECO:0000313" key="15">
    <source>
        <dbReference type="EMBL" id="SHJ04332.1"/>
    </source>
</evidence>
<dbReference type="InterPro" id="IPR042115">
    <property type="entry name" value="PriA_3primeBD_sf"/>
</dbReference>
<feature type="binding site" evidence="12">
    <location>
        <position position="561"/>
    </location>
    <ligand>
        <name>Zn(2+)</name>
        <dbReference type="ChEBI" id="CHEBI:29105"/>
        <label>1</label>
    </ligand>
</feature>
<sequence length="813" mass="93117">MKSLRIAQVIVDNKCKETDRIYSYLVPDDLEIDVGHRVIVPFGISNKKVEGYVVGIKDSIDFDMSKLKSIISLTSNEKFLSTRMIELIAWIREKYLCYYIEAIHSVLPANIRIKNTYVYELSNYNNSMELLKEGCPEVLLEIVEFIEDNGGSALKEELRDNFNDNQLDNALRKLVKLNILKKKQFIKKQESIKYEKFVYPSNIESIQISSAAKKQSVLMDVVLNNPGISLSMLKKEYDISQDTINSLLKKGYIRVEEREAYRLKQEEVSPESKKILTDEQQRAIREINSHFSAGKYVLLHGVTGSGKTEIYLQLIEEELRKGKEGIVLVPEISLTPQMIRRFISRFGNTVAVLHSGLSNGEKYDEWRRIAEGKAKVAIGARSAIFAPFKNLGIIIIDEEHESTYKSETRPKYDTREVAMKRCEIEGSNLLLGSATPSIESYYKAVNHLDNMRLVSINNRVNNRSLPDIEIVDMREELKAGNKSIFSNRLFQEINNALLNNDQLILFLNRRGYSTFVSCRSCGYVAKCPNCNISLTYHAKGNFLSCHYCGYSRVNPTECPSCKSKYIKYFGIGTQRVEQEFIKTFRRSDILRMDADTTTKKNSYKIILEKFRNKEANVLIGTQMIGKGHDFPDVTLVGIITSDTYLNLPDFRSAERTFQMVTQSSGRAGRGDKAGKVIVQTYSPDHYSLLHAKKHDYVGFYEDEIKLRKEMNYPPFSHLCHVIISGYKEDKVIKAAKDIGCLIKDLTCDRNDIEIWGPSPAPLSKINNRHRWQLVLKADEEGKLLEIMKNFYNLNLLNFNEIGISMDINPLNML</sequence>
<dbReference type="Pfam" id="PF00271">
    <property type="entry name" value="Helicase_C"/>
    <property type="match status" value="1"/>
</dbReference>
<dbReference type="Gene3D" id="3.40.50.300">
    <property type="entry name" value="P-loop containing nucleotide triphosphate hydrolases"/>
    <property type="match status" value="2"/>
</dbReference>
<keyword evidence="8 12" id="KW-0067">ATP-binding</keyword>
<feature type="domain" description="Helicase C-terminal" evidence="14">
    <location>
        <begin position="553"/>
        <end position="712"/>
    </location>
</feature>
<evidence type="ECO:0000256" key="6">
    <source>
        <dbReference type="ARBA" id="ARBA00022806"/>
    </source>
</evidence>
<dbReference type="GO" id="GO:0008270">
    <property type="term" value="F:zinc ion binding"/>
    <property type="evidence" value="ECO:0007669"/>
    <property type="project" value="UniProtKB-UniRule"/>
</dbReference>
<feature type="domain" description="Helicase ATP-binding" evidence="13">
    <location>
        <begin position="288"/>
        <end position="454"/>
    </location>
</feature>
<feature type="binding site" evidence="12">
    <location>
        <position position="530"/>
    </location>
    <ligand>
        <name>Zn(2+)</name>
        <dbReference type="ChEBI" id="CHEBI:29105"/>
        <label>2</label>
    </ligand>
</feature>
<protein>
    <recommendedName>
        <fullName evidence="12">Replication restart protein PriA</fullName>
    </recommendedName>
    <alternativeName>
        <fullName evidence="12">ATP-dependent DNA helicase PriA</fullName>
        <ecNumber evidence="12">5.6.2.4</ecNumber>
    </alternativeName>
    <alternativeName>
        <fullName evidence="12">DNA 3'-5' helicase PriA</fullName>
    </alternativeName>
</protein>
<dbReference type="PANTHER" id="PTHR30580:SF0">
    <property type="entry name" value="PRIMOSOMAL PROTEIN N"/>
    <property type="match status" value="1"/>
</dbReference>
<comment type="subunit">
    <text evidence="12">Component of the replication restart primosome.</text>
</comment>
<evidence type="ECO:0000256" key="2">
    <source>
        <dbReference type="ARBA" id="ARBA00022705"/>
    </source>
</evidence>
<accession>A0A1M6G392</accession>
<dbReference type="NCBIfam" id="TIGR00595">
    <property type="entry name" value="priA"/>
    <property type="match status" value="1"/>
</dbReference>
<dbReference type="SUPFAM" id="SSF52540">
    <property type="entry name" value="P-loop containing nucleoside triphosphate hydrolases"/>
    <property type="match status" value="2"/>
</dbReference>
<dbReference type="FunFam" id="3.40.50.300:FF:000489">
    <property type="entry name" value="Primosome assembly protein PriA"/>
    <property type="match status" value="1"/>
</dbReference>
<evidence type="ECO:0000256" key="11">
    <source>
        <dbReference type="ARBA" id="ARBA00048988"/>
    </source>
</evidence>
<comment type="function">
    <text evidence="12">Initiates the restart of stalled replication forks, which reloads the replicative helicase on sites other than the origin of replication. Recognizes and binds to abandoned replication forks and remodels them to uncover a helicase loading site. Promotes assembly of the primosome at these replication forks.</text>
</comment>
<feature type="binding site" evidence="12">
    <location>
        <position position="518"/>
    </location>
    <ligand>
        <name>Zn(2+)</name>
        <dbReference type="ChEBI" id="CHEBI:29105"/>
        <label>1</label>
    </ligand>
</feature>
<keyword evidence="9 12" id="KW-0238">DNA-binding</keyword>
<keyword evidence="10 12" id="KW-0413">Isomerase</keyword>
<dbReference type="PANTHER" id="PTHR30580">
    <property type="entry name" value="PRIMOSOMAL PROTEIN N"/>
    <property type="match status" value="1"/>
</dbReference>
<organism evidence="15 16">
    <name type="scientific">Lutispora thermophila DSM 19022</name>
    <dbReference type="NCBI Taxonomy" id="1122184"/>
    <lineage>
        <taxon>Bacteria</taxon>
        <taxon>Bacillati</taxon>
        <taxon>Bacillota</taxon>
        <taxon>Clostridia</taxon>
        <taxon>Lutisporales</taxon>
        <taxon>Lutisporaceae</taxon>
        <taxon>Lutispora</taxon>
    </lineage>
</organism>
<dbReference type="CDD" id="cd17929">
    <property type="entry name" value="DEXHc_priA"/>
    <property type="match status" value="1"/>
</dbReference>
<evidence type="ECO:0000256" key="12">
    <source>
        <dbReference type="HAMAP-Rule" id="MF_00983"/>
    </source>
</evidence>
<dbReference type="Pfam" id="PF00270">
    <property type="entry name" value="DEAD"/>
    <property type="match status" value="1"/>
</dbReference>
<dbReference type="GO" id="GO:0043138">
    <property type="term" value="F:3'-5' DNA helicase activity"/>
    <property type="evidence" value="ECO:0007669"/>
    <property type="project" value="UniProtKB-EC"/>
</dbReference>
<feature type="binding site" evidence="12">
    <location>
        <position position="545"/>
    </location>
    <ligand>
        <name>Zn(2+)</name>
        <dbReference type="ChEBI" id="CHEBI:29105"/>
        <label>2</label>
    </ligand>
</feature>
<dbReference type="InterPro" id="IPR027417">
    <property type="entry name" value="P-loop_NTPase"/>
</dbReference>
<dbReference type="Pfam" id="PF17764">
    <property type="entry name" value="PriA_3primeBD"/>
    <property type="match status" value="1"/>
</dbReference>
<dbReference type="EMBL" id="FQZS01000014">
    <property type="protein sequence ID" value="SHJ04332.1"/>
    <property type="molecule type" value="Genomic_DNA"/>
</dbReference>
<dbReference type="STRING" id="1122184.SAMN02745176_02196"/>